<dbReference type="EMBL" id="OC869486">
    <property type="protein sequence ID" value="CAD7634577.1"/>
    <property type="molecule type" value="Genomic_DNA"/>
</dbReference>
<dbReference type="AlphaFoldDB" id="A0A7R9L3R0"/>
<feature type="non-terminal residue" evidence="1">
    <location>
        <position position="1"/>
    </location>
</feature>
<organism evidence="1">
    <name type="scientific">Medioppia subpectinata</name>
    <dbReference type="NCBI Taxonomy" id="1979941"/>
    <lineage>
        <taxon>Eukaryota</taxon>
        <taxon>Metazoa</taxon>
        <taxon>Ecdysozoa</taxon>
        <taxon>Arthropoda</taxon>
        <taxon>Chelicerata</taxon>
        <taxon>Arachnida</taxon>
        <taxon>Acari</taxon>
        <taxon>Acariformes</taxon>
        <taxon>Sarcoptiformes</taxon>
        <taxon>Oribatida</taxon>
        <taxon>Brachypylina</taxon>
        <taxon>Oppioidea</taxon>
        <taxon>Oppiidae</taxon>
        <taxon>Medioppia</taxon>
    </lineage>
</organism>
<sequence length="77" mass="8816">MDPQSKEVTARPLKRGAQQMDVDLTETTAEASPVMDVMKPLPDFKPISEDKLQTNSNEFRKIAVPSHRYTPLKENWM</sequence>
<evidence type="ECO:0000313" key="2">
    <source>
        <dbReference type="Proteomes" id="UP000759131"/>
    </source>
</evidence>
<protein>
    <submittedName>
        <fullName evidence="1">Uncharacterized protein</fullName>
    </submittedName>
</protein>
<dbReference type="EMBL" id="CAJPIZ010014911">
    <property type="protein sequence ID" value="CAG2115007.1"/>
    <property type="molecule type" value="Genomic_DNA"/>
</dbReference>
<dbReference type="Proteomes" id="UP000759131">
    <property type="component" value="Unassembled WGS sequence"/>
</dbReference>
<name>A0A7R9L3R0_9ACAR</name>
<evidence type="ECO:0000313" key="1">
    <source>
        <dbReference type="EMBL" id="CAD7634577.1"/>
    </source>
</evidence>
<gene>
    <name evidence="1" type="ORF">OSB1V03_LOCUS14973</name>
</gene>
<reference evidence="1" key="1">
    <citation type="submission" date="2020-11" db="EMBL/GenBank/DDBJ databases">
        <authorList>
            <person name="Tran Van P."/>
        </authorList>
    </citation>
    <scope>NUCLEOTIDE SEQUENCE</scope>
</reference>
<accession>A0A7R9L3R0</accession>
<dbReference type="OrthoDB" id="1932641at2759"/>
<proteinExistence type="predicted"/>
<keyword evidence="2" id="KW-1185">Reference proteome</keyword>